<organism evidence="3 4">
    <name type="scientific">Nodularia spumigena UHCC 0060</name>
    <dbReference type="NCBI Taxonomy" id="3110300"/>
    <lineage>
        <taxon>Bacteria</taxon>
        <taxon>Bacillati</taxon>
        <taxon>Cyanobacteriota</taxon>
        <taxon>Cyanophyceae</taxon>
        <taxon>Nostocales</taxon>
        <taxon>Nodulariaceae</taxon>
        <taxon>Nodularia</taxon>
    </lineage>
</organism>
<keyword evidence="2" id="KW-0238">DNA-binding</keyword>
<feature type="non-terminal residue" evidence="3">
    <location>
        <position position="203"/>
    </location>
</feature>
<evidence type="ECO:0000256" key="1">
    <source>
        <dbReference type="ARBA" id="ARBA00022747"/>
    </source>
</evidence>
<evidence type="ECO:0000313" key="3">
    <source>
        <dbReference type="EMBL" id="MEA5610916.1"/>
    </source>
</evidence>
<sequence>MKRYLQYKDSGVEWLGEIPEHWNTSSISRVTKVVAQRNGFNLPLLAVYRDYGVILRDSRDDNHNTIPEDLTNYKIVKPGNLVLNKMKTWQGSLGVSEYEGIVSPAYIICEVSQDINPKFFHYLLRSYRYIFIYNKISYGIRVDQWDMHYEDFKQIPIFFAPISEQKKIACFLDSKLEEIDKFISNKQRLIELLKRHLRKRIKL</sequence>
<name>A0ABU5UXF0_NODSP</name>
<evidence type="ECO:0000256" key="2">
    <source>
        <dbReference type="ARBA" id="ARBA00023125"/>
    </source>
</evidence>
<evidence type="ECO:0008006" key="5">
    <source>
        <dbReference type="Google" id="ProtNLM"/>
    </source>
</evidence>
<keyword evidence="4" id="KW-1185">Reference proteome</keyword>
<dbReference type="Proteomes" id="UP001303285">
    <property type="component" value="Unassembled WGS sequence"/>
</dbReference>
<reference evidence="3 4" key="1">
    <citation type="submission" date="2023-12" db="EMBL/GenBank/DDBJ databases">
        <title>Baltic Sea Cyanobacteria.</title>
        <authorList>
            <person name="Delbaje E."/>
            <person name="Fewer D.P."/>
            <person name="Shishido T.K."/>
        </authorList>
    </citation>
    <scope>NUCLEOTIDE SEQUENCE [LARGE SCALE GENOMIC DNA]</scope>
    <source>
        <strain evidence="3 4">UHCC 0060</strain>
    </source>
</reference>
<proteinExistence type="predicted"/>
<dbReference type="InterPro" id="IPR044946">
    <property type="entry name" value="Restrct_endonuc_typeI_TRD_sf"/>
</dbReference>
<dbReference type="EMBL" id="JAYGHK010000156">
    <property type="protein sequence ID" value="MEA5610916.1"/>
    <property type="molecule type" value="Genomic_DNA"/>
</dbReference>
<dbReference type="SUPFAM" id="SSF116734">
    <property type="entry name" value="DNA methylase specificity domain"/>
    <property type="match status" value="1"/>
</dbReference>
<keyword evidence="1" id="KW-0680">Restriction system</keyword>
<evidence type="ECO:0000313" key="4">
    <source>
        <dbReference type="Proteomes" id="UP001303285"/>
    </source>
</evidence>
<dbReference type="InterPro" id="IPR051212">
    <property type="entry name" value="Type-I_RE_S_subunit"/>
</dbReference>
<comment type="caution">
    <text evidence="3">The sequence shown here is derived from an EMBL/GenBank/DDBJ whole genome shotgun (WGS) entry which is preliminary data.</text>
</comment>
<dbReference type="PANTHER" id="PTHR43140:SF1">
    <property type="entry name" value="TYPE I RESTRICTION ENZYME ECOKI SPECIFICITY SUBUNIT"/>
    <property type="match status" value="1"/>
</dbReference>
<dbReference type="PANTHER" id="PTHR43140">
    <property type="entry name" value="TYPE-1 RESTRICTION ENZYME ECOKI SPECIFICITY PROTEIN"/>
    <property type="match status" value="1"/>
</dbReference>
<protein>
    <recommendedName>
        <fullName evidence="5">Type I restriction modification DNA specificity domain-containing protein</fullName>
    </recommendedName>
</protein>
<dbReference type="Gene3D" id="3.90.220.20">
    <property type="entry name" value="DNA methylase specificity domains"/>
    <property type="match status" value="1"/>
</dbReference>
<accession>A0ABU5UXF0</accession>
<gene>
    <name evidence="3" type="ORF">VB695_23115</name>
</gene>